<accession>A0A261SHZ0</accession>
<evidence type="ECO:0000256" key="1">
    <source>
        <dbReference type="SAM" id="SignalP"/>
    </source>
</evidence>
<dbReference type="EMBL" id="NEVR01000005">
    <property type="protein sequence ID" value="OZI58125.1"/>
    <property type="molecule type" value="Genomic_DNA"/>
</dbReference>
<comment type="caution">
    <text evidence="2">The sequence shown here is derived from an EMBL/GenBank/DDBJ whole genome shotgun (WGS) entry which is preliminary data.</text>
</comment>
<feature type="chain" id="PRO_5012469895" evidence="1">
    <location>
        <begin position="18"/>
        <end position="111"/>
    </location>
</feature>
<proteinExistence type="predicted"/>
<dbReference type="EMBL" id="NEVL01000003">
    <property type="protein sequence ID" value="OZI36775.1"/>
    <property type="molecule type" value="Genomic_DNA"/>
</dbReference>
<keyword evidence="4" id="KW-1185">Reference proteome</keyword>
<name>A0A261SHZ0_9BORD</name>
<evidence type="ECO:0000313" key="5">
    <source>
        <dbReference type="Proteomes" id="UP000217005"/>
    </source>
</evidence>
<sequence length="111" mass="11430">MLAAVLTLCSGAAVAQAPGQMPPGQMPNIAAASGQMHAAAEACNAYTKAQLDQMKQQQKTAAASQGLSAADFDKTFTQSFDATKTQLGALSSADKEKMCTQLKAMAASYPK</sequence>
<keyword evidence="1" id="KW-0732">Signal</keyword>
<dbReference type="Proteomes" id="UP000216354">
    <property type="component" value="Unassembled WGS sequence"/>
</dbReference>
<reference evidence="3 4" key="1">
    <citation type="submission" date="2017-05" db="EMBL/GenBank/DDBJ databases">
        <title>Complete and WGS of Bordetella genogroups.</title>
        <authorList>
            <person name="Spilker T."/>
            <person name="Lipuma J."/>
        </authorList>
    </citation>
    <scope>NUCLEOTIDE SEQUENCE [LARGE SCALE GENOMIC DNA]</scope>
    <source>
        <strain evidence="3 4">AU9795</strain>
    </source>
</reference>
<gene>
    <name evidence="3" type="ORF">CAL27_21190</name>
    <name evidence="2" type="ORF">CEG14_15800</name>
</gene>
<evidence type="ECO:0000313" key="2">
    <source>
        <dbReference type="EMBL" id="OZI36775.1"/>
    </source>
</evidence>
<evidence type="ECO:0000313" key="4">
    <source>
        <dbReference type="Proteomes" id="UP000216354"/>
    </source>
</evidence>
<feature type="signal peptide" evidence="1">
    <location>
        <begin position="1"/>
        <end position="17"/>
    </location>
</feature>
<dbReference type="OrthoDB" id="8664046at2"/>
<organism evidence="2 5">
    <name type="scientific">Bordetella genomosp. 1</name>
    <dbReference type="NCBI Taxonomy" id="1395607"/>
    <lineage>
        <taxon>Bacteria</taxon>
        <taxon>Pseudomonadati</taxon>
        <taxon>Pseudomonadota</taxon>
        <taxon>Betaproteobacteria</taxon>
        <taxon>Burkholderiales</taxon>
        <taxon>Alcaligenaceae</taxon>
        <taxon>Bordetella</taxon>
    </lineage>
</organism>
<dbReference type="AlphaFoldDB" id="A0A261SHZ0"/>
<evidence type="ECO:0000313" key="3">
    <source>
        <dbReference type="EMBL" id="OZI58125.1"/>
    </source>
</evidence>
<reference evidence="2 5" key="2">
    <citation type="submission" date="2017-05" db="EMBL/GenBank/DDBJ databases">
        <title>Complete and WGS of Bordetella genogroups.</title>
        <authorList>
            <person name="Spilker T."/>
            <person name="LiPuma J."/>
        </authorList>
    </citation>
    <scope>NUCLEOTIDE SEQUENCE [LARGE SCALE GENOMIC DNA]</scope>
    <source>
        <strain evidence="2 5">AU17610</strain>
    </source>
</reference>
<protein>
    <submittedName>
        <fullName evidence="2">Uncharacterized protein</fullName>
    </submittedName>
</protein>
<dbReference type="Proteomes" id="UP000217005">
    <property type="component" value="Unassembled WGS sequence"/>
</dbReference>